<proteinExistence type="predicted"/>
<dbReference type="InterPro" id="IPR001525">
    <property type="entry name" value="C5_MeTfrase"/>
</dbReference>
<feature type="region of interest" description="Disordered" evidence="3">
    <location>
        <begin position="84"/>
        <end position="112"/>
    </location>
</feature>
<evidence type="ECO:0000313" key="5">
    <source>
        <dbReference type="Proteomes" id="UP001438707"/>
    </source>
</evidence>
<gene>
    <name evidence="4" type="ORF">WJX74_004616</name>
</gene>
<keyword evidence="2" id="KW-0808">Transferase</keyword>
<dbReference type="EMBL" id="JALJOS010000019">
    <property type="protein sequence ID" value="KAK9827044.1"/>
    <property type="molecule type" value="Genomic_DNA"/>
</dbReference>
<name>A0AAW1QZS7_9CHLO</name>
<evidence type="ECO:0000256" key="1">
    <source>
        <dbReference type="ARBA" id="ARBA00022603"/>
    </source>
</evidence>
<dbReference type="Pfam" id="PF00145">
    <property type="entry name" value="DNA_methylase"/>
    <property type="match status" value="1"/>
</dbReference>
<sequence>MDGKRSVLFWQIMRVATEELPARPRYIFLENVPGIRTLALKQVARALSDAGYDARWTTLRVSAIGGHHRRERWFCLARLRPPPAVAHPPGSPGEPDALPELRQPPDGGLQPELRRLARGPAYQTRLWLREPGIPRVVDGVPSQLDRFHLRRNHMLGNAVCPPQVLFAFRALAGLGPYPAKVPAGKRELPRLDQIADEFQGACVE</sequence>
<evidence type="ECO:0000256" key="3">
    <source>
        <dbReference type="SAM" id="MobiDB-lite"/>
    </source>
</evidence>
<keyword evidence="1" id="KW-0489">Methyltransferase</keyword>
<dbReference type="Gene3D" id="3.40.50.150">
    <property type="entry name" value="Vaccinia Virus protein VP39"/>
    <property type="match status" value="1"/>
</dbReference>
<dbReference type="GO" id="GO:0032259">
    <property type="term" value="P:methylation"/>
    <property type="evidence" value="ECO:0007669"/>
    <property type="project" value="UniProtKB-KW"/>
</dbReference>
<dbReference type="GO" id="GO:0008168">
    <property type="term" value="F:methyltransferase activity"/>
    <property type="evidence" value="ECO:0007669"/>
    <property type="project" value="UniProtKB-KW"/>
</dbReference>
<evidence type="ECO:0008006" key="6">
    <source>
        <dbReference type="Google" id="ProtNLM"/>
    </source>
</evidence>
<dbReference type="AlphaFoldDB" id="A0AAW1QZS7"/>
<accession>A0AAW1QZS7</accession>
<organism evidence="4 5">
    <name type="scientific">Apatococcus lobatus</name>
    <dbReference type="NCBI Taxonomy" id="904363"/>
    <lineage>
        <taxon>Eukaryota</taxon>
        <taxon>Viridiplantae</taxon>
        <taxon>Chlorophyta</taxon>
        <taxon>core chlorophytes</taxon>
        <taxon>Trebouxiophyceae</taxon>
        <taxon>Chlorellales</taxon>
        <taxon>Chlorellaceae</taxon>
        <taxon>Apatococcus</taxon>
    </lineage>
</organism>
<dbReference type="SUPFAM" id="SSF53335">
    <property type="entry name" value="S-adenosyl-L-methionine-dependent methyltransferases"/>
    <property type="match status" value="1"/>
</dbReference>
<reference evidence="4 5" key="1">
    <citation type="journal article" date="2024" name="Nat. Commun.">
        <title>Phylogenomics reveals the evolutionary origins of lichenization in chlorophyte algae.</title>
        <authorList>
            <person name="Puginier C."/>
            <person name="Libourel C."/>
            <person name="Otte J."/>
            <person name="Skaloud P."/>
            <person name="Haon M."/>
            <person name="Grisel S."/>
            <person name="Petersen M."/>
            <person name="Berrin J.G."/>
            <person name="Delaux P.M."/>
            <person name="Dal Grande F."/>
            <person name="Keller J."/>
        </authorList>
    </citation>
    <scope>NUCLEOTIDE SEQUENCE [LARGE SCALE GENOMIC DNA]</scope>
    <source>
        <strain evidence="4 5">SAG 2145</strain>
    </source>
</reference>
<dbReference type="InterPro" id="IPR029063">
    <property type="entry name" value="SAM-dependent_MTases_sf"/>
</dbReference>
<dbReference type="Proteomes" id="UP001438707">
    <property type="component" value="Unassembled WGS sequence"/>
</dbReference>
<comment type="caution">
    <text evidence="4">The sequence shown here is derived from an EMBL/GenBank/DDBJ whole genome shotgun (WGS) entry which is preliminary data.</text>
</comment>
<keyword evidence="5" id="KW-1185">Reference proteome</keyword>
<protein>
    <recommendedName>
        <fullName evidence="6">DNA (cytosine-5-)-methyltransferase</fullName>
    </recommendedName>
</protein>
<evidence type="ECO:0000256" key="2">
    <source>
        <dbReference type="ARBA" id="ARBA00022679"/>
    </source>
</evidence>
<evidence type="ECO:0000313" key="4">
    <source>
        <dbReference type="EMBL" id="KAK9827044.1"/>
    </source>
</evidence>